<accession>A0A378JL56</accession>
<dbReference type="Gene3D" id="3.40.630.30">
    <property type="match status" value="1"/>
</dbReference>
<dbReference type="OrthoDB" id="5637934at2"/>
<keyword evidence="2" id="KW-0808">Transferase</keyword>
<dbReference type="SUPFAM" id="SSF55729">
    <property type="entry name" value="Acyl-CoA N-acyltransferases (Nat)"/>
    <property type="match status" value="1"/>
</dbReference>
<reference evidence="2 3" key="1">
    <citation type="submission" date="2018-06" db="EMBL/GenBank/DDBJ databases">
        <authorList>
            <consortium name="Pathogen Informatics"/>
            <person name="Doyle S."/>
        </authorList>
    </citation>
    <scope>NUCLEOTIDE SEQUENCE [LARGE SCALE GENOMIC DNA]</scope>
    <source>
        <strain evidence="2 3">NCTC13316</strain>
    </source>
</reference>
<dbReference type="CDD" id="cd04301">
    <property type="entry name" value="NAT_SF"/>
    <property type="match status" value="1"/>
</dbReference>
<dbReference type="Proteomes" id="UP000254794">
    <property type="component" value="Unassembled WGS sequence"/>
</dbReference>
<organism evidence="2 3">
    <name type="scientific">Legionella busanensis</name>
    <dbReference type="NCBI Taxonomy" id="190655"/>
    <lineage>
        <taxon>Bacteria</taxon>
        <taxon>Pseudomonadati</taxon>
        <taxon>Pseudomonadota</taxon>
        <taxon>Gammaproteobacteria</taxon>
        <taxon>Legionellales</taxon>
        <taxon>Legionellaceae</taxon>
        <taxon>Legionella</taxon>
    </lineage>
</organism>
<dbReference type="RefSeq" id="WP_115330619.1">
    <property type="nucleotide sequence ID" value="NZ_CAAAHP010000001.1"/>
</dbReference>
<dbReference type="InterPro" id="IPR052523">
    <property type="entry name" value="Trichothecene_AcTrans"/>
</dbReference>
<dbReference type="Pfam" id="PF00583">
    <property type="entry name" value="Acetyltransf_1"/>
    <property type="match status" value="1"/>
</dbReference>
<name>A0A378JL56_9GAMM</name>
<dbReference type="PANTHER" id="PTHR42791:SF14">
    <property type="entry name" value="N-ACETYLTRANSFERASE DOMAIN-CONTAINING PROTEIN"/>
    <property type="match status" value="1"/>
</dbReference>
<dbReference type="EMBL" id="UGOD01000001">
    <property type="protein sequence ID" value="STX50949.1"/>
    <property type="molecule type" value="Genomic_DNA"/>
</dbReference>
<dbReference type="AlphaFoldDB" id="A0A378JL56"/>
<gene>
    <name evidence="2" type="ORF">NCTC13316_01038</name>
</gene>
<dbReference type="PROSITE" id="PS51186">
    <property type="entry name" value="GNAT"/>
    <property type="match status" value="1"/>
</dbReference>
<dbReference type="InterPro" id="IPR000182">
    <property type="entry name" value="GNAT_dom"/>
</dbReference>
<dbReference type="InterPro" id="IPR016181">
    <property type="entry name" value="Acyl_CoA_acyltransferase"/>
</dbReference>
<feature type="domain" description="N-acetyltransferase" evidence="1">
    <location>
        <begin position="115"/>
        <end position="252"/>
    </location>
</feature>
<evidence type="ECO:0000313" key="3">
    <source>
        <dbReference type="Proteomes" id="UP000254794"/>
    </source>
</evidence>
<evidence type="ECO:0000259" key="1">
    <source>
        <dbReference type="PROSITE" id="PS51186"/>
    </source>
</evidence>
<evidence type="ECO:0000313" key="2">
    <source>
        <dbReference type="EMBL" id="STX50949.1"/>
    </source>
</evidence>
<dbReference type="GO" id="GO:0016747">
    <property type="term" value="F:acyltransferase activity, transferring groups other than amino-acyl groups"/>
    <property type="evidence" value="ECO:0007669"/>
    <property type="project" value="InterPro"/>
</dbReference>
<protein>
    <submittedName>
        <fullName evidence="2">GNAT family acetyltransferase</fullName>
    </submittedName>
</protein>
<dbReference type="PANTHER" id="PTHR42791">
    <property type="entry name" value="GNAT FAMILY ACETYLTRANSFERASE"/>
    <property type="match status" value="1"/>
</dbReference>
<keyword evidence="3" id="KW-1185">Reference proteome</keyword>
<proteinExistence type="predicted"/>
<sequence>MHKFTSYHKLEQQFFSLLSFEKIDLGCLTAFATGVKAPNLNPAIVNSVKPLLENHLLTCECFYLQKNLPWALILPDYLLTADSSTLLDAQKLSLVDKGVAMELDLKSYVSIPLELEIKEMKHELETWSIPILYGFESTPAITSIYTKQHQSAVYVNDNIYHFSGFVENNPICSLTLTIDENSARLDDIATLPAYQKRGYATKLIHAALRHATNLGIKTCFLEASALGLNVYKRIGFQPLFSNLYYEKESKLT</sequence>